<dbReference type="EMBL" id="JBHULV010000041">
    <property type="protein sequence ID" value="MFD2732359.1"/>
    <property type="molecule type" value="Genomic_DNA"/>
</dbReference>
<comment type="caution">
    <text evidence="2">The sequence shown here is derived from an EMBL/GenBank/DDBJ whole genome shotgun (WGS) entry which is preliminary data.</text>
</comment>
<gene>
    <name evidence="2" type="ORF">ACFSSE_11655</name>
</gene>
<keyword evidence="3" id="KW-1185">Reference proteome</keyword>
<accession>A0ABW5TU03</accession>
<evidence type="ECO:0000259" key="1">
    <source>
        <dbReference type="Pfam" id="PF18925"/>
    </source>
</evidence>
<name>A0ABW5TU03_9SPHI</name>
<proteinExistence type="predicted"/>
<protein>
    <submittedName>
        <fullName evidence="2">DUF5675 family protein</fullName>
    </submittedName>
</protein>
<dbReference type="InterPro" id="IPR043732">
    <property type="entry name" value="DUF5675"/>
</dbReference>
<dbReference type="RefSeq" id="WP_379042522.1">
    <property type="nucleotide sequence ID" value="NZ_JBHSKW010000023.1"/>
</dbReference>
<evidence type="ECO:0000313" key="3">
    <source>
        <dbReference type="Proteomes" id="UP001597546"/>
    </source>
</evidence>
<dbReference type="Proteomes" id="UP001597546">
    <property type="component" value="Unassembled WGS sequence"/>
</dbReference>
<dbReference type="Pfam" id="PF18925">
    <property type="entry name" value="DUF5675"/>
    <property type="match status" value="1"/>
</dbReference>
<evidence type="ECO:0000313" key="2">
    <source>
        <dbReference type="EMBL" id="MFD2732359.1"/>
    </source>
</evidence>
<reference evidence="3" key="1">
    <citation type="journal article" date="2019" name="Int. J. Syst. Evol. Microbiol.">
        <title>The Global Catalogue of Microorganisms (GCM) 10K type strain sequencing project: providing services to taxonomists for standard genome sequencing and annotation.</title>
        <authorList>
            <consortium name="The Broad Institute Genomics Platform"/>
            <consortium name="The Broad Institute Genome Sequencing Center for Infectious Disease"/>
            <person name="Wu L."/>
            <person name="Ma J."/>
        </authorList>
    </citation>
    <scope>NUCLEOTIDE SEQUENCE [LARGE SCALE GENOMIC DNA]</scope>
    <source>
        <strain evidence="3">KCTC 42456</strain>
    </source>
</reference>
<feature type="domain" description="DUF5675" evidence="1">
    <location>
        <begin position="8"/>
        <end position="127"/>
    </location>
</feature>
<sequence>MKKVRNIRVSSGLNSTLSHLYIENRFICYLLEDKISKVKEAGLTCIPSGVYELQFNVTASMNALYRPRFPKTHQGMIEISGIPNFKSVFFHIGNTIKDTKGCPLTGHYWALTAKEYQVHQSTLAYEYAYLALSTLLLKQGRTKIEVIDETDLKGGYYGI</sequence>
<organism evidence="2 3">
    <name type="scientific">Pedobacter alpinus</name>
    <dbReference type="NCBI Taxonomy" id="1590643"/>
    <lineage>
        <taxon>Bacteria</taxon>
        <taxon>Pseudomonadati</taxon>
        <taxon>Bacteroidota</taxon>
        <taxon>Sphingobacteriia</taxon>
        <taxon>Sphingobacteriales</taxon>
        <taxon>Sphingobacteriaceae</taxon>
        <taxon>Pedobacter</taxon>
    </lineage>
</organism>